<name>A0A7I4Z8L5_HAECO</name>
<sequence>MKVVFLILALFLYFKAANSIRLAVLAPLDLENRWKAGFPNRLSRFTDEVPRRFIRDDRKPYPASFWFRG</sequence>
<keyword evidence="2" id="KW-1185">Reference proteome</keyword>
<dbReference type="WBParaSite" id="HCON_00191970-00001">
    <property type="protein sequence ID" value="HCON_00191970-00001"/>
    <property type="gene ID" value="HCON_00191970"/>
</dbReference>
<evidence type="ECO:0000313" key="2">
    <source>
        <dbReference type="Proteomes" id="UP000025227"/>
    </source>
</evidence>
<feature type="signal peptide" evidence="1">
    <location>
        <begin position="1"/>
        <end position="19"/>
    </location>
</feature>
<accession>A0A7I4Z8L5</accession>
<organism evidence="2 3">
    <name type="scientific">Haemonchus contortus</name>
    <name type="common">Barber pole worm</name>
    <dbReference type="NCBI Taxonomy" id="6289"/>
    <lineage>
        <taxon>Eukaryota</taxon>
        <taxon>Metazoa</taxon>
        <taxon>Ecdysozoa</taxon>
        <taxon>Nematoda</taxon>
        <taxon>Chromadorea</taxon>
        <taxon>Rhabditida</taxon>
        <taxon>Rhabditina</taxon>
        <taxon>Rhabditomorpha</taxon>
        <taxon>Strongyloidea</taxon>
        <taxon>Trichostrongylidae</taxon>
        <taxon>Haemonchus</taxon>
    </lineage>
</organism>
<proteinExistence type="predicted"/>
<dbReference type="OrthoDB" id="5812307at2759"/>
<keyword evidence="1" id="KW-0732">Signal</keyword>
<protein>
    <submittedName>
        <fullName evidence="3">Uncharacterized protein</fullName>
    </submittedName>
</protein>
<dbReference type="Proteomes" id="UP000025227">
    <property type="component" value="Unplaced"/>
</dbReference>
<evidence type="ECO:0000313" key="3">
    <source>
        <dbReference type="WBParaSite" id="HCON_00191970-00001"/>
    </source>
</evidence>
<feature type="chain" id="PRO_5029613141" evidence="1">
    <location>
        <begin position="20"/>
        <end position="69"/>
    </location>
</feature>
<evidence type="ECO:0000256" key="1">
    <source>
        <dbReference type="SAM" id="SignalP"/>
    </source>
</evidence>
<dbReference type="AlphaFoldDB" id="A0A7I4Z8L5"/>
<reference evidence="3" key="1">
    <citation type="submission" date="2020-12" db="UniProtKB">
        <authorList>
            <consortium name="WormBaseParasite"/>
        </authorList>
    </citation>
    <scope>IDENTIFICATION</scope>
    <source>
        <strain evidence="3">MHco3</strain>
    </source>
</reference>